<evidence type="ECO:0000256" key="2">
    <source>
        <dbReference type="SAM" id="SignalP"/>
    </source>
</evidence>
<organism evidence="3 4">
    <name type="scientific">Streptomyces litchfieldiae</name>
    <dbReference type="NCBI Taxonomy" id="3075543"/>
    <lineage>
        <taxon>Bacteria</taxon>
        <taxon>Bacillati</taxon>
        <taxon>Actinomycetota</taxon>
        <taxon>Actinomycetes</taxon>
        <taxon>Kitasatosporales</taxon>
        <taxon>Streptomycetaceae</taxon>
        <taxon>Streptomyces</taxon>
    </lineage>
</organism>
<keyword evidence="2" id="KW-0732">Signal</keyword>
<proteinExistence type="predicted"/>
<gene>
    <name evidence="3" type="ORF">RM590_05345</name>
</gene>
<comment type="caution">
    <text evidence="3">The sequence shown here is derived from an EMBL/GenBank/DDBJ whole genome shotgun (WGS) entry which is preliminary data.</text>
</comment>
<evidence type="ECO:0000313" key="3">
    <source>
        <dbReference type="EMBL" id="MDT0342055.1"/>
    </source>
</evidence>
<feature type="chain" id="PRO_5045607165" description="Lipoprotein" evidence="2">
    <location>
        <begin position="24"/>
        <end position="449"/>
    </location>
</feature>
<dbReference type="EMBL" id="JAVREL010000002">
    <property type="protein sequence ID" value="MDT0342055.1"/>
    <property type="molecule type" value="Genomic_DNA"/>
</dbReference>
<name>A0ABU2MKK7_9ACTN</name>
<keyword evidence="4" id="KW-1185">Reference proteome</keyword>
<sequence>MRLRSARKVRNALVGTVAVCALAACGGGGDDNDGDGGSTSGDTKDSGAEEGAGGGDDGAPEDTPPALQLTVPAAYDTSRGWQTDGIGTTLALPRSGAVATFTGDGIAEGTFTVRDVTNGEPLWTSAPVTAVGESSLGSFTLTSGGAEYLVAWSAGAAGADAVDRGDDTVSIDIFAVEGASGDAVEPLHVDVPGEGSVSDGGTALLVELGDGKVVSVDPATGETAEHDPETLAPPASCKDCSPGGEIFAMTANGPLATDSWSYDGLWVPGGWASGDLTPADARSDSSPTGIFIGDNLLLTQWEREGDDADIWVALDTATGETISTVTCQPDDGWGGSGGDGEPALSGDARYLVNDQVVLDLQEGTGVCYLPTEETNEITFTSVSSTGTAWGTAHVSDGWSTTEEPVAVEVASGEYESLADGPVYPFDDFGGMGLFLDEESNTVVVYPHAE</sequence>
<evidence type="ECO:0000313" key="4">
    <source>
        <dbReference type="Proteomes" id="UP001183246"/>
    </source>
</evidence>
<accession>A0ABU2MKK7</accession>
<dbReference type="Proteomes" id="UP001183246">
    <property type="component" value="Unassembled WGS sequence"/>
</dbReference>
<feature type="compositionally biased region" description="Gly residues" evidence="1">
    <location>
        <begin position="28"/>
        <end position="39"/>
    </location>
</feature>
<dbReference type="RefSeq" id="WP_311703185.1">
    <property type="nucleotide sequence ID" value="NZ_JAVREL010000002.1"/>
</dbReference>
<evidence type="ECO:0000256" key="1">
    <source>
        <dbReference type="SAM" id="MobiDB-lite"/>
    </source>
</evidence>
<feature type="signal peptide" evidence="2">
    <location>
        <begin position="1"/>
        <end position="23"/>
    </location>
</feature>
<evidence type="ECO:0008006" key="5">
    <source>
        <dbReference type="Google" id="ProtNLM"/>
    </source>
</evidence>
<protein>
    <recommendedName>
        <fullName evidence="5">Lipoprotein</fullName>
    </recommendedName>
</protein>
<reference evidence="4" key="1">
    <citation type="submission" date="2023-07" db="EMBL/GenBank/DDBJ databases">
        <title>30 novel species of actinomycetes from the DSMZ collection.</title>
        <authorList>
            <person name="Nouioui I."/>
        </authorList>
    </citation>
    <scope>NUCLEOTIDE SEQUENCE [LARGE SCALE GENOMIC DNA]</scope>
    <source>
        <strain evidence="4">DSM 44938</strain>
    </source>
</reference>
<feature type="region of interest" description="Disordered" evidence="1">
    <location>
        <begin position="28"/>
        <end position="66"/>
    </location>
</feature>
<dbReference type="PROSITE" id="PS51257">
    <property type="entry name" value="PROKAR_LIPOPROTEIN"/>
    <property type="match status" value="1"/>
</dbReference>